<dbReference type="PANTHER" id="PTHR30069:SF40">
    <property type="entry name" value="TONB-DEPENDENT RECEPTOR NMB0964-RELATED"/>
    <property type="match status" value="1"/>
</dbReference>
<feature type="non-terminal residue" evidence="11">
    <location>
        <position position="1"/>
    </location>
</feature>
<sequence length="541" mass="58709">LSGAELANRRQGGLGETLAGLPGIHLDNFGGGASRPVIRGQTIPRIEILSDGANLYDVSSVAPDHAITAEPLLLDGIEVLRGSAAARYGGNALNGAINLIDGKIPKHLPEHGLEGGAEARFGTGDEEAAAAGRATLGLGQFALHVEGFRRASENYAVPDGFGSDKLKDSFSEGDGYSVGGSWITSKGYIGAAYSRLDSEYGLPGHSHKNAVCHTHGTDLHCAAHGGYGDPFGSSDDHTAKINLRADRIDVRADYADVLPGIQNARVRLSYTDYEHDEIDGPFIFTTYSNEVYDGRVELTHKPVSGFVGTFGVQYTEGEFTGINVNDLHEEFPENGWGFDGPSYHQTENAGIFLSEARAFGAVDLEFAIRKDWREIDVTVPPFRMQLTPEIEALYAPFFVVIYGENWKEVLEANSIETFKKRNPTSKHDPLSASIGATWNLDSDYSIALSLAHSERAPNIRELYAYGNNLATNSYEVGLTQSRRASSSFPVSTTDVLEKTDSLNLTFRKTQGPTQFEVGAFYMDVEDYIFARLIETDDETGS</sequence>
<name>A0A356W4N5_9PROT</name>
<dbReference type="InterPro" id="IPR037066">
    <property type="entry name" value="Plug_dom_sf"/>
</dbReference>
<reference evidence="11 12" key="1">
    <citation type="journal article" date="2018" name="Nat. Biotechnol.">
        <title>A standardized bacterial taxonomy based on genome phylogeny substantially revises the tree of life.</title>
        <authorList>
            <person name="Parks D.H."/>
            <person name="Chuvochina M."/>
            <person name="Waite D.W."/>
            <person name="Rinke C."/>
            <person name="Skarshewski A."/>
            <person name="Chaumeil P.A."/>
            <person name="Hugenholtz P."/>
        </authorList>
    </citation>
    <scope>NUCLEOTIDE SEQUENCE [LARGE SCALE GENOMIC DNA]</scope>
    <source>
        <strain evidence="11">UBA10378</strain>
    </source>
</reference>
<keyword evidence="7" id="KW-0998">Cell outer membrane</keyword>
<protein>
    <recommendedName>
        <fullName evidence="13">TonB-dependent receptor</fullName>
    </recommendedName>
</protein>
<keyword evidence="6 8" id="KW-0472">Membrane</keyword>
<evidence type="ECO:0000256" key="2">
    <source>
        <dbReference type="ARBA" id="ARBA00022448"/>
    </source>
</evidence>
<evidence type="ECO:0000256" key="5">
    <source>
        <dbReference type="ARBA" id="ARBA00023077"/>
    </source>
</evidence>
<comment type="similarity">
    <text evidence="8">Belongs to the TonB-dependent receptor family.</text>
</comment>
<feature type="domain" description="TonB-dependent receptor plug" evidence="10">
    <location>
        <begin position="2"/>
        <end position="96"/>
    </location>
</feature>
<evidence type="ECO:0000256" key="3">
    <source>
        <dbReference type="ARBA" id="ARBA00022452"/>
    </source>
</evidence>
<comment type="subcellular location">
    <subcellularLocation>
        <location evidence="1">Cell outer membrane</location>
        <topology evidence="1">Multi-pass membrane protein</topology>
    </subcellularLocation>
</comment>
<evidence type="ECO:0000313" key="11">
    <source>
        <dbReference type="EMBL" id="HBQ47985.1"/>
    </source>
</evidence>
<evidence type="ECO:0000256" key="1">
    <source>
        <dbReference type="ARBA" id="ARBA00004571"/>
    </source>
</evidence>
<dbReference type="Gene3D" id="2.170.130.10">
    <property type="entry name" value="TonB-dependent receptor, plug domain"/>
    <property type="match status" value="1"/>
</dbReference>
<keyword evidence="2" id="KW-0813">Transport</keyword>
<keyword evidence="5 8" id="KW-0798">TonB box</keyword>
<dbReference type="Pfam" id="PF00593">
    <property type="entry name" value="TonB_dep_Rec_b-barrel"/>
    <property type="match status" value="1"/>
</dbReference>
<evidence type="ECO:0000259" key="9">
    <source>
        <dbReference type="Pfam" id="PF00593"/>
    </source>
</evidence>
<evidence type="ECO:0000256" key="6">
    <source>
        <dbReference type="ARBA" id="ARBA00023136"/>
    </source>
</evidence>
<dbReference type="AlphaFoldDB" id="A0A356W4N5"/>
<dbReference type="PANTHER" id="PTHR30069">
    <property type="entry name" value="TONB-DEPENDENT OUTER MEMBRANE RECEPTOR"/>
    <property type="match status" value="1"/>
</dbReference>
<dbReference type="GO" id="GO:0044718">
    <property type="term" value="P:siderophore transmembrane transport"/>
    <property type="evidence" value="ECO:0007669"/>
    <property type="project" value="TreeGrafter"/>
</dbReference>
<dbReference type="InterPro" id="IPR012910">
    <property type="entry name" value="Plug_dom"/>
</dbReference>
<dbReference type="InterPro" id="IPR036942">
    <property type="entry name" value="Beta-barrel_TonB_sf"/>
</dbReference>
<evidence type="ECO:0000313" key="12">
    <source>
        <dbReference type="Proteomes" id="UP000263957"/>
    </source>
</evidence>
<dbReference type="EMBL" id="DOGS01000077">
    <property type="protein sequence ID" value="HBQ47985.1"/>
    <property type="molecule type" value="Genomic_DNA"/>
</dbReference>
<evidence type="ECO:0000256" key="7">
    <source>
        <dbReference type="ARBA" id="ARBA00023237"/>
    </source>
</evidence>
<feature type="domain" description="TonB-dependent receptor-like beta-barrel" evidence="9">
    <location>
        <begin position="224"/>
        <end position="531"/>
    </location>
</feature>
<proteinExistence type="inferred from homology"/>
<evidence type="ECO:0000256" key="4">
    <source>
        <dbReference type="ARBA" id="ARBA00022692"/>
    </source>
</evidence>
<dbReference type="Proteomes" id="UP000263957">
    <property type="component" value="Unassembled WGS sequence"/>
</dbReference>
<dbReference type="SUPFAM" id="SSF56935">
    <property type="entry name" value="Porins"/>
    <property type="match status" value="1"/>
</dbReference>
<dbReference type="Gene3D" id="2.40.170.20">
    <property type="entry name" value="TonB-dependent receptor, beta-barrel domain"/>
    <property type="match status" value="1"/>
</dbReference>
<accession>A0A356W4N5</accession>
<evidence type="ECO:0000259" key="10">
    <source>
        <dbReference type="Pfam" id="PF07715"/>
    </source>
</evidence>
<dbReference type="GO" id="GO:0015344">
    <property type="term" value="F:siderophore uptake transmembrane transporter activity"/>
    <property type="evidence" value="ECO:0007669"/>
    <property type="project" value="TreeGrafter"/>
</dbReference>
<keyword evidence="3" id="KW-1134">Transmembrane beta strand</keyword>
<evidence type="ECO:0000256" key="8">
    <source>
        <dbReference type="RuleBase" id="RU003357"/>
    </source>
</evidence>
<dbReference type="GO" id="GO:0009279">
    <property type="term" value="C:cell outer membrane"/>
    <property type="evidence" value="ECO:0007669"/>
    <property type="project" value="UniProtKB-SubCell"/>
</dbReference>
<feature type="non-terminal residue" evidence="11">
    <location>
        <position position="541"/>
    </location>
</feature>
<dbReference type="Pfam" id="PF07715">
    <property type="entry name" value="Plug"/>
    <property type="match status" value="1"/>
</dbReference>
<gene>
    <name evidence="11" type="ORF">DD728_03710</name>
</gene>
<dbReference type="InterPro" id="IPR000531">
    <property type="entry name" value="Beta-barrel_TonB"/>
</dbReference>
<comment type="caution">
    <text evidence="11">The sequence shown here is derived from an EMBL/GenBank/DDBJ whole genome shotgun (WGS) entry which is preliminary data.</text>
</comment>
<evidence type="ECO:0008006" key="13">
    <source>
        <dbReference type="Google" id="ProtNLM"/>
    </source>
</evidence>
<keyword evidence="4" id="KW-0812">Transmembrane</keyword>
<organism evidence="11 12">
    <name type="scientific">Hyphomonas atlantica</name>
    <dbReference type="NCBI Taxonomy" id="1280948"/>
    <lineage>
        <taxon>Bacteria</taxon>
        <taxon>Pseudomonadati</taxon>
        <taxon>Pseudomonadota</taxon>
        <taxon>Alphaproteobacteria</taxon>
        <taxon>Hyphomonadales</taxon>
        <taxon>Hyphomonadaceae</taxon>
        <taxon>Hyphomonas</taxon>
    </lineage>
</organism>
<dbReference type="InterPro" id="IPR039426">
    <property type="entry name" value="TonB-dep_rcpt-like"/>
</dbReference>